<dbReference type="Proteomes" id="UP000274504">
    <property type="component" value="Unassembled WGS sequence"/>
</dbReference>
<dbReference type="EMBL" id="CABIJS010000199">
    <property type="protein sequence ID" value="VUZ46029.1"/>
    <property type="molecule type" value="Genomic_DNA"/>
</dbReference>
<proteinExistence type="predicted"/>
<evidence type="ECO:0000313" key="3">
    <source>
        <dbReference type="Proteomes" id="UP000274504"/>
    </source>
</evidence>
<dbReference type="EMBL" id="UYSG01000669">
    <property type="protein sequence ID" value="VDL20397.1"/>
    <property type="molecule type" value="Genomic_DNA"/>
</dbReference>
<reference evidence="5" key="1">
    <citation type="submission" date="2017-02" db="UniProtKB">
        <authorList>
            <consortium name="WormBaseParasite"/>
        </authorList>
    </citation>
    <scope>IDENTIFICATION</scope>
</reference>
<evidence type="ECO:0000313" key="1">
    <source>
        <dbReference type="EMBL" id="VDL20397.1"/>
    </source>
</evidence>
<reference evidence="2 4" key="3">
    <citation type="submission" date="2019-07" db="EMBL/GenBank/DDBJ databases">
        <authorList>
            <person name="Jastrzebski P J."/>
            <person name="Paukszto L."/>
            <person name="Jastrzebski P J."/>
        </authorList>
    </citation>
    <scope>NUCLEOTIDE SEQUENCE [LARGE SCALE GENOMIC DNA]</scope>
    <source>
        <strain evidence="2 4">WMS-il1</strain>
    </source>
</reference>
<name>A0A0R3SD83_HYMDI</name>
<keyword evidence="4" id="KW-1185">Reference proteome</keyword>
<evidence type="ECO:0000313" key="2">
    <source>
        <dbReference type="EMBL" id="VUZ46029.1"/>
    </source>
</evidence>
<dbReference type="Proteomes" id="UP000321570">
    <property type="component" value="Unassembled WGS sequence"/>
</dbReference>
<evidence type="ECO:0000313" key="5">
    <source>
        <dbReference type="WBParaSite" id="HDID_0000262001-mRNA-1"/>
    </source>
</evidence>
<protein>
    <submittedName>
        <fullName evidence="5">t-SNARE coiled-coil homology domain-containing protein</fullName>
    </submittedName>
</protein>
<gene>
    <name evidence="1" type="ORF">HDID_LOCUS2621</name>
    <name evidence="2" type="ORF">WMSIL1_LOCUS5919</name>
</gene>
<dbReference type="WBParaSite" id="HDID_0000262001-mRNA-1">
    <property type="protein sequence ID" value="HDID_0000262001-mRNA-1"/>
    <property type="gene ID" value="HDID_0000262001"/>
</dbReference>
<reference evidence="1 3" key="2">
    <citation type="submission" date="2018-11" db="EMBL/GenBank/DDBJ databases">
        <authorList>
            <consortium name="Pathogen Informatics"/>
        </authorList>
    </citation>
    <scope>NUCLEOTIDE SEQUENCE [LARGE SCALE GENOMIC DNA]</scope>
</reference>
<dbReference type="AlphaFoldDB" id="A0A0R3SD83"/>
<evidence type="ECO:0000313" key="4">
    <source>
        <dbReference type="Proteomes" id="UP000321570"/>
    </source>
</evidence>
<accession>A0A0R3SD83</accession>
<sequence length="83" mass="9563">MIEQNLDITLRDVDDECRRMNIVLDDTAVIQQKVREHDDSRKSIGRENISDGKPHHHVCYAAECTIVEILLTEIKFVMLVKGT</sequence>
<organism evidence="5">
    <name type="scientific">Hymenolepis diminuta</name>
    <name type="common">Rat tapeworm</name>
    <dbReference type="NCBI Taxonomy" id="6216"/>
    <lineage>
        <taxon>Eukaryota</taxon>
        <taxon>Metazoa</taxon>
        <taxon>Spiralia</taxon>
        <taxon>Lophotrochozoa</taxon>
        <taxon>Platyhelminthes</taxon>
        <taxon>Cestoda</taxon>
        <taxon>Eucestoda</taxon>
        <taxon>Cyclophyllidea</taxon>
        <taxon>Hymenolepididae</taxon>
        <taxon>Hymenolepis</taxon>
    </lineage>
</organism>